<evidence type="ECO:0000313" key="3">
    <source>
        <dbReference type="Proteomes" id="UP000006860"/>
    </source>
</evidence>
<dbReference type="SUPFAM" id="SSF69336">
    <property type="entry name" value="Alpha subunit of glutamate synthase, C-terminal domain"/>
    <property type="match status" value="1"/>
</dbReference>
<name>F0SPA7_RUBBR</name>
<dbReference type="AlphaFoldDB" id="F0SPA7"/>
<evidence type="ECO:0000259" key="1">
    <source>
        <dbReference type="Pfam" id="PF01493"/>
    </source>
</evidence>
<dbReference type="PANTHER" id="PTHR39673:SF5">
    <property type="entry name" value="TUNGSTEN-CONTAINING FORMYLMETHANOFURAN DEHYDROGENASE 2 SUBUNIT C"/>
    <property type="match status" value="1"/>
</dbReference>
<dbReference type="RefSeq" id="WP_013630919.1">
    <property type="nucleotide sequence ID" value="NC_015174.1"/>
</dbReference>
<dbReference type="OrthoDB" id="269067at2"/>
<organism evidence="2 3">
    <name type="scientific">Rubinisphaera brasiliensis (strain ATCC 49424 / DSM 5305 / JCM 21570 / IAM 15109 / NBRC 103401 / IFAM 1448)</name>
    <name type="common">Planctomyces brasiliensis</name>
    <dbReference type="NCBI Taxonomy" id="756272"/>
    <lineage>
        <taxon>Bacteria</taxon>
        <taxon>Pseudomonadati</taxon>
        <taxon>Planctomycetota</taxon>
        <taxon>Planctomycetia</taxon>
        <taxon>Planctomycetales</taxon>
        <taxon>Planctomycetaceae</taxon>
        <taxon>Rubinisphaera</taxon>
    </lineage>
</organism>
<dbReference type="PANTHER" id="PTHR39673">
    <property type="entry name" value="TUNGSTEN FORMYLMETHANOFURAN DEHYDROGENASE, SUBUNIT C (FWDC)"/>
    <property type="match status" value="1"/>
</dbReference>
<gene>
    <name evidence="2" type="ordered locus">Plabr_4644</name>
</gene>
<keyword evidence="3" id="KW-1185">Reference proteome</keyword>
<evidence type="ECO:0000313" key="2">
    <source>
        <dbReference type="EMBL" id="ADY62215.1"/>
    </source>
</evidence>
<dbReference type="InterPro" id="IPR002489">
    <property type="entry name" value="Glu_synth_asu_C"/>
</dbReference>
<dbReference type="InterPro" id="IPR017550">
    <property type="entry name" value="Formylmethanofuran_DH_suC"/>
</dbReference>
<protein>
    <submittedName>
        <fullName evidence="2">Formylmethanofuran dehydrogenase subunit C</fullName>
    </submittedName>
</protein>
<reference evidence="3" key="1">
    <citation type="submission" date="2011-02" db="EMBL/GenBank/DDBJ databases">
        <title>The complete genome of Planctomyces brasiliensis DSM 5305.</title>
        <authorList>
            <person name="Lucas S."/>
            <person name="Copeland A."/>
            <person name="Lapidus A."/>
            <person name="Bruce D."/>
            <person name="Goodwin L."/>
            <person name="Pitluck S."/>
            <person name="Kyrpides N."/>
            <person name="Mavromatis K."/>
            <person name="Pagani I."/>
            <person name="Ivanova N."/>
            <person name="Ovchinnikova G."/>
            <person name="Lu M."/>
            <person name="Detter J.C."/>
            <person name="Han C."/>
            <person name="Land M."/>
            <person name="Hauser L."/>
            <person name="Markowitz V."/>
            <person name="Cheng J.-F."/>
            <person name="Hugenholtz P."/>
            <person name="Woyke T."/>
            <person name="Wu D."/>
            <person name="Tindall B."/>
            <person name="Pomrenke H.G."/>
            <person name="Brambilla E."/>
            <person name="Klenk H.-P."/>
            <person name="Eisen J.A."/>
        </authorList>
    </citation>
    <scope>NUCLEOTIDE SEQUENCE [LARGE SCALE GENOMIC DNA]</scope>
    <source>
        <strain evidence="3">ATCC 49424 / DSM 5305 / JCM 21570 / NBRC 103401 / IFAM 1448</strain>
    </source>
</reference>
<dbReference type="HOGENOM" id="CLU_072248_1_0_0"/>
<dbReference type="InterPro" id="IPR036485">
    <property type="entry name" value="Glu_synth_asu_C_sf"/>
</dbReference>
<dbReference type="GO" id="GO:0015948">
    <property type="term" value="P:methanogenesis"/>
    <property type="evidence" value="ECO:0007669"/>
    <property type="project" value="InterPro"/>
</dbReference>
<dbReference type="eggNOG" id="COG2218">
    <property type="taxonomic scope" value="Bacteria"/>
</dbReference>
<dbReference type="NCBIfam" id="TIGR03122">
    <property type="entry name" value="one_C_dehyd_C"/>
    <property type="match status" value="1"/>
</dbReference>
<dbReference type="Proteomes" id="UP000006860">
    <property type="component" value="Chromosome"/>
</dbReference>
<dbReference type="Pfam" id="PF01493">
    <property type="entry name" value="GXGXG"/>
    <property type="match status" value="1"/>
</dbReference>
<dbReference type="EMBL" id="CP002546">
    <property type="protein sequence ID" value="ADY62215.1"/>
    <property type="molecule type" value="Genomic_DNA"/>
</dbReference>
<feature type="domain" description="Glutamate synthase alpha subunit C-terminal" evidence="1">
    <location>
        <begin position="89"/>
        <end position="216"/>
    </location>
</feature>
<dbReference type="STRING" id="756272.Plabr_4644"/>
<dbReference type="GO" id="GO:0018493">
    <property type="term" value="F:formylmethanofuran dehydrogenase activity"/>
    <property type="evidence" value="ECO:0007669"/>
    <property type="project" value="InterPro"/>
</dbReference>
<dbReference type="KEGG" id="pbs:Plabr_4644"/>
<proteinExistence type="predicted"/>
<dbReference type="GO" id="GO:0046914">
    <property type="term" value="F:transition metal ion binding"/>
    <property type="evidence" value="ECO:0007669"/>
    <property type="project" value="InterPro"/>
</dbReference>
<accession>F0SPA7</accession>
<sequence>MSDTPTSLEIRLREPLSQPVEWNLQATELLQTRDLDGLQTCPLNQAGSKVRFEEILELHETAEQADSVTLQGDFKQLHGLGRGWSGGLLRIEGSVGDSLGEGMSGGRIEVTGDVGHCLGRGMSGGQISVSGNAGNHVGGPAPGSLKGMTGGEIFITGSAGDLLGERMRRGTIVVLGEVGNQVGREMLAGTILLKSAPADLPGVGMKRGTILLLDQDFPDTFPGPHFDYAVRYEPVFIRVLLKHLQHAFGWNEAANISTIWDRYCGDMLEGGRGEILVAHSA</sequence>
<dbReference type="Gene3D" id="2.160.20.60">
    <property type="entry name" value="Glutamate synthase, alpha subunit, C-terminal domain"/>
    <property type="match status" value="1"/>
</dbReference>